<sequence length="616" mass="72038">MQQNFIKLQKQDDNMRRLHQELAESTRKLSSAEASLEIQLKARGELEKERDHLQQTLRTYEEQMTVKISENKLVNGHASTLQNELEHSRKVSEETSQRLATTAYDLDNLEKMKEENFNNIDSAGLEGDVTKLKVDRVKLEATLQEEKAKTNLLLREIKENNEGRTQLESLLSKIKSSNIDLEEQLRAESFDKSQFAREAEEAKGLWESEVRSRSKLGAKILEMETKLNESKAAIDEEKKRVRKALESRKVMQGKLDVYEKSADQHEKEVQTLKTQIKSYKRRLKDVLNSEKRIPALQAEFNRETQQYEATITSLRNQLRDMNETLRQEGDSRALAERRGQLNEKDLILAKSQAKDSSRQMQKLEKLNRQMADDMDSLKAHYAENFVDKAQLDRMKLDLEAKSRIELNRKLADVNAHLEEQALARDVLERSRDEQEEIKIKELEETILKLRRENEQYRSNFHQLQVQKETIEVEAERFKDMYETETRRKEKLNNLLFQEREKSAESKARFNLERSRSDKILGNGGLSRLEHSPSTLDIPHRENMDHKSPGLIYSQPKEKLMESVDKELSKSIQRHLDSIATNDGPDMWRNNDINMTSSPLSTSSRQYMETLKRNYFV</sequence>
<feature type="region of interest" description="Disordered" evidence="2">
    <location>
        <begin position="520"/>
        <end position="550"/>
    </location>
</feature>
<feature type="coiled-coil region" evidence="1">
    <location>
        <begin position="8"/>
        <end position="63"/>
    </location>
</feature>
<dbReference type="Proteomes" id="UP001152795">
    <property type="component" value="Unassembled WGS sequence"/>
</dbReference>
<name>A0A7D9JA57_PARCT</name>
<dbReference type="AlphaFoldDB" id="A0A7D9JA57"/>
<proteinExistence type="predicted"/>
<keyword evidence="4" id="KW-1185">Reference proteome</keyword>
<accession>A0A7D9JA57</accession>
<evidence type="ECO:0000313" key="4">
    <source>
        <dbReference type="Proteomes" id="UP001152795"/>
    </source>
</evidence>
<evidence type="ECO:0000256" key="2">
    <source>
        <dbReference type="SAM" id="MobiDB-lite"/>
    </source>
</evidence>
<feature type="coiled-coil region" evidence="1">
    <location>
        <begin position="220"/>
        <end position="380"/>
    </location>
</feature>
<comment type="caution">
    <text evidence="3">The sequence shown here is derived from an EMBL/GenBank/DDBJ whole genome shotgun (WGS) entry which is preliminary data.</text>
</comment>
<reference evidence="3" key="1">
    <citation type="submission" date="2020-04" db="EMBL/GenBank/DDBJ databases">
        <authorList>
            <person name="Alioto T."/>
            <person name="Alioto T."/>
            <person name="Gomez Garrido J."/>
        </authorList>
    </citation>
    <scope>NUCLEOTIDE SEQUENCE</scope>
    <source>
        <strain evidence="3">A484AB</strain>
    </source>
</reference>
<dbReference type="SUPFAM" id="SSF90257">
    <property type="entry name" value="Myosin rod fragments"/>
    <property type="match status" value="1"/>
</dbReference>
<feature type="compositionally biased region" description="Basic and acidic residues" evidence="2">
    <location>
        <begin position="537"/>
        <end position="547"/>
    </location>
</feature>
<keyword evidence="1" id="KW-0175">Coiled coil</keyword>
<dbReference type="EMBL" id="CACRXK020013545">
    <property type="protein sequence ID" value="CAB4025327.1"/>
    <property type="molecule type" value="Genomic_DNA"/>
</dbReference>
<evidence type="ECO:0000256" key="1">
    <source>
        <dbReference type="SAM" id="Coils"/>
    </source>
</evidence>
<evidence type="ECO:0000313" key="3">
    <source>
        <dbReference type="EMBL" id="CAB4025327.1"/>
    </source>
</evidence>
<protein>
    <submittedName>
        <fullName evidence="3">Uncharacterized protein</fullName>
    </submittedName>
</protein>
<organism evidence="3 4">
    <name type="scientific">Paramuricea clavata</name>
    <name type="common">Red gorgonian</name>
    <name type="synonym">Violescent sea-whip</name>
    <dbReference type="NCBI Taxonomy" id="317549"/>
    <lineage>
        <taxon>Eukaryota</taxon>
        <taxon>Metazoa</taxon>
        <taxon>Cnidaria</taxon>
        <taxon>Anthozoa</taxon>
        <taxon>Octocorallia</taxon>
        <taxon>Malacalcyonacea</taxon>
        <taxon>Plexauridae</taxon>
        <taxon>Paramuricea</taxon>
    </lineage>
</organism>
<feature type="coiled-coil region" evidence="1">
    <location>
        <begin position="129"/>
        <end position="160"/>
    </location>
</feature>
<feature type="coiled-coil region" evidence="1">
    <location>
        <begin position="432"/>
        <end position="494"/>
    </location>
</feature>
<dbReference type="OrthoDB" id="366390at2759"/>
<gene>
    <name evidence="3" type="ORF">PACLA_8A040533</name>
</gene>